<feature type="domain" description="DUF6699" evidence="1">
    <location>
        <begin position="43"/>
        <end position="168"/>
    </location>
</feature>
<name>A0A9P6C379_9AGAR</name>
<dbReference type="InterPro" id="IPR046522">
    <property type="entry name" value="DUF6699"/>
</dbReference>
<dbReference type="EMBL" id="MU151120">
    <property type="protein sequence ID" value="KAF9449797.1"/>
    <property type="molecule type" value="Genomic_DNA"/>
</dbReference>
<proteinExistence type="predicted"/>
<organism evidence="2 3">
    <name type="scientific">Macrolepiota fuliginosa MF-IS2</name>
    <dbReference type="NCBI Taxonomy" id="1400762"/>
    <lineage>
        <taxon>Eukaryota</taxon>
        <taxon>Fungi</taxon>
        <taxon>Dikarya</taxon>
        <taxon>Basidiomycota</taxon>
        <taxon>Agaricomycotina</taxon>
        <taxon>Agaricomycetes</taxon>
        <taxon>Agaricomycetidae</taxon>
        <taxon>Agaricales</taxon>
        <taxon>Agaricineae</taxon>
        <taxon>Agaricaceae</taxon>
        <taxon>Macrolepiota</taxon>
    </lineage>
</organism>
<comment type="caution">
    <text evidence="2">The sequence shown here is derived from an EMBL/GenBank/DDBJ whole genome shotgun (WGS) entry which is preliminary data.</text>
</comment>
<feature type="non-terminal residue" evidence="2">
    <location>
        <position position="1"/>
    </location>
</feature>
<sequence>MSYQPPPFNYTQPPYGYVPLPLVSTQPLEIAPLLQRTRGGAPISWLVSDHPSTATTNMLLPHGRAWQNEQATYPPVSSLTIWSGPTGDRPIVVRGNPYVTVWDVLLTVHHAIRDVAQERFQPVHQQHLLSFPPSYHHPIPHPTPSEQEVRQWVLNHLNGRYTWRGLKPYEPESWVLHIR</sequence>
<accession>A0A9P6C379</accession>
<gene>
    <name evidence="2" type="ORF">P691DRAFT_727352</name>
</gene>
<reference evidence="2" key="1">
    <citation type="submission" date="2020-11" db="EMBL/GenBank/DDBJ databases">
        <authorList>
            <consortium name="DOE Joint Genome Institute"/>
            <person name="Ahrendt S."/>
            <person name="Riley R."/>
            <person name="Andreopoulos W."/>
            <person name="Labutti K."/>
            <person name="Pangilinan J."/>
            <person name="Ruiz-Duenas F.J."/>
            <person name="Barrasa J.M."/>
            <person name="Sanchez-Garcia M."/>
            <person name="Camarero S."/>
            <person name="Miyauchi S."/>
            <person name="Serrano A."/>
            <person name="Linde D."/>
            <person name="Babiker R."/>
            <person name="Drula E."/>
            <person name="Ayuso-Fernandez I."/>
            <person name="Pacheco R."/>
            <person name="Padilla G."/>
            <person name="Ferreira P."/>
            <person name="Barriuso J."/>
            <person name="Kellner H."/>
            <person name="Castanera R."/>
            <person name="Alfaro M."/>
            <person name="Ramirez L."/>
            <person name="Pisabarro A.G."/>
            <person name="Kuo A."/>
            <person name="Tritt A."/>
            <person name="Lipzen A."/>
            <person name="He G."/>
            <person name="Yan M."/>
            <person name="Ng V."/>
            <person name="Cullen D."/>
            <person name="Martin F."/>
            <person name="Rosso M.-N."/>
            <person name="Henrissat B."/>
            <person name="Hibbett D."/>
            <person name="Martinez A.T."/>
            <person name="Grigoriev I.V."/>
        </authorList>
    </citation>
    <scope>NUCLEOTIDE SEQUENCE</scope>
    <source>
        <strain evidence="2">MF-IS2</strain>
    </source>
</reference>
<keyword evidence="3" id="KW-1185">Reference proteome</keyword>
<evidence type="ECO:0000313" key="2">
    <source>
        <dbReference type="EMBL" id="KAF9449797.1"/>
    </source>
</evidence>
<dbReference type="Proteomes" id="UP000807342">
    <property type="component" value="Unassembled WGS sequence"/>
</dbReference>
<dbReference type="AlphaFoldDB" id="A0A9P6C379"/>
<evidence type="ECO:0000313" key="3">
    <source>
        <dbReference type="Proteomes" id="UP000807342"/>
    </source>
</evidence>
<dbReference type="OrthoDB" id="3172906at2759"/>
<evidence type="ECO:0000259" key="1">
    <source>
        <dbReference type="Pfam" id="PF20415"/>
    </source>
</evidence>
<dbReference type="Pfam" id="PF20415">
    <property type="entry name" value="DUF6699"/>
    <property type="match status" value="1"/>
</dbReference>
<protein>
    <recommendedName>
        <fullName evidence="1">DUF6699 domain-containing protein</fullName>
    </recommendedName>
</protein>